<dbReference type="InterPro" id="IPR000160">
    <property type="entry name" value="GGDEF_dom"/>
</dbReference>
<dbReference type="Gene3D" id="3.10.310.30">
    <property type="match status" value="1"/>
</dbReference>
<comment type="catalytic activity">
    <reaction evidence="6">
        <text>3',3'-c-di-AMP + H2O = 5'-O-phosphonoadenylyl-(3'-&gt;5')-adenosine + H(+)</text>
        <dbReference type="Rhea" id="RHEA:54420"/>
        <dbReference type="ChEBI" id="CHEBI:15377"/>
        <dbReference type="ChEBI" id="CHEBI:15378"/>
        <dbReference type="ChEBI" id="CHEBI:71500"/>
        <dbReference type="ChEBI" id="CHEBI:138171"/>
    </reaction>
</comment>
<sequence>MITGANEEMPKFLVKRWHGMHHLWGFVLMISFTVTLAWYEWLLGLLGLVLTGAVGVYSVLAERAFRRDLKMYLGTLSYRVKKAGSEVISDLPFGIILYNEDKMVEWHNAFVTNMLERDSVVGESLMELFPTLSQAKDREGTVEATIGDLVYELSFRFDERLVYVRDITQRWQLAKRYEDEKLALGIVMMDNLEEVTQGMDDQQRSTLLSKATTEITEWANKFHVYLKRLNSDRYLIITDQKTLKQLELSRFVILDEVREMTTENKIPMTLSIGFAAGAESIGELGQWAQMSLDIALGRGGDQAAVKCGQRQSFYGGKSNAVEKRTRVRARVVAHALRDLIRESDNIIIMGHKMPDMDAIGAAVGVLKAAQLFNKEAYIVLEGINPAIQKMMEMLKEDERLVKRFITPDQAMGLTDSGSLIVVVDTHKASMVKEPKLLTQTERIVVVDHHRRGEEFIANSILVYMEPYASSTCELVTELLQYIHDRVMLDVRESTALLAGITMDTKSFSLRTGSRTFEAASFLRRNGADSMLIQRMLKEDLAEYIKKAEMIKQAEIVYEHIAIAVTEQGRQYSQLLIAQSADTLLNMTDVLASFVIGERQDGLIGISARSLGHMNVQVVMERMGGGGHLTNAASQMEGTVAEVAQRLKQVLQDIEEEEGLFE</sequence>
<dbReference type="Pfam" id="PF01368">
    <property type="entry name" value="DHH"/>
    <property type="match status" value="1"/>
</dbReference>
<dbReference type="SUPFAM" id="SSF64182">
    <property type="entry name" value="DHH phosphoesterases"/>
    <property type="match status" value="1"/>
</dbReference>
<dbReference type="GO" id="GO:0016787">
    <property type="term" value="F:hydrolase activity"/>
    <property type="evidence" value="ECO:0007669"/>
    <property type="project" value="UniProtKB-KW"/>
</dbReference>
<dbReference type="PANTHER" id="PTHR47618">
    <property type="entry name" value="BIFUNCTIONAL OLIGORIBONUCLEASE AND PAP PHOSPHATASE NRNA"/>
    <property type="match status" value="1"/>
</dbReference>
<dbReference type="InterPro" id="IPR038763">
    <property type="entry name" value="DHH_sf"/>
</dbReference>
<evidence type="ECO:0000256" key="4">
    <source>
        <dbReference type="ARBA" id="ARBA00022989"/>
    </source>
</evidence>
<dbReference type="InterPro" id="IPR051319">
    <property type="entry name" value="Oligoribo/pAp-PDE_c-di-AMP_PDE"/>
</dbReference>
<dbReference type="Gene3D" id="3.90.1640.10">
    <property type="entry name" value="inorganic pyrophosphatase (n-terminal core)"/>
    <property type="match status" value="1"/>
</dbReference>
<dbReference type="InterPro" id="IPR001667">
    <property type="entry name" value="DDH_dom"/>
</dbReference>
<evidence type="ECO:0000256" key="2">
    <source>
        <dbReference type="ARBA" id="ARBA00022475"/>
    </source>
</evidence>
<feature type="transmembrane region" description="Helical" evidence="7">
    <location>
        <begin position="21"/>
        <end position="39"/>
    </location>
</feature>
<proteinExistence type="inferred from homology"/>
<dbReference type="PANTHER" id="PTHR47618:SF2">
    <property type="entry name" value="CYCLIC-DI-AMP PHOSPHODIESTERASE GDPP"/>
    <property type="match status" value="1"/>
</dbReference>
<dbReference type="InterPro" id="IPR014528">
    <property type="entry name" value="GdpP/PdeA"/>
</dbReference>
<keyword evidence="5 6" id="KW-0472">Membrane</keyword>
<evidence type="ECO:0000256" key="7">
    <source>
        <dbReference type="SAM" id="Phobius"/>
    </source>
</evidence>
<keyword evidence="6 9" id="KW-0378">Hydrolase</keyword>
<keyword evidence="2 6" id="KW-1003">Cell membrane</keyword>
<comment type="subcellular location">
    <subcellularLocation>
        <location evidence="1">Cell membrane</location>
        <topology evidence="1">Multi-pass membrane protein</topology>
    </subcellularLocation>
</comment>
<evidence type="ECO:0000256" key="6">
    <source>
        <dbReference type="PIRNR" id="PIRNR026583"/>
    </source>
</evidence>
<dbReference type="SMART" id="SM00267">
    <property type="entry name" value="GGDEF"/>
    <property type="match status" value="1"/>
</dbReference>
<dbReference type="Pfam" id="PF24898">
    <property type="entry name" value="GGDEF_GdpP"/>
    <property type="match status" value="1"/>
</dbReference>
<comment type="similarity">
    <text evidence="6">Belongs to the GdpP/PdeA phosphodiesterase family.</text>
</comment>
<organism evidence="9 10">
    <name type="scientific">Paenibacillus plantiphilus</name>
    <dbReference type="NCBI Taxonomy" id="2905650"/>
    <lineage>
        <taxon>Bacteria</taxon>
        <taxon>Bacillati</taxon>
        <taxon>Bacillota</taxon>
        <taxon>Bacilli</taxon>
        <taxon>Bacillales</taxon>
        <taxon>Paenibacillaceae</taxon>
        <taxon>Paenibacillus</taxon>
    </lineage>
</organism>
<dbReference type="Pfam" id="PF02272">
    <property type="entry name" value="DHHA1"/>
    <property type="match status" value="1"/>
</dbReference>
<dbReference type="EC" id="3.1.4.-" evidence="6"/>
<dbReference type="InterPro" id="IPR049553">
    <property type="entry name" value="GdpP-like_PAS"/>
</dbReference>
<dbReference type="PROSITE" id="PS50887">
    <property type="entry name" value="GGDEF"/>
    <property type="match status" value="1"/>
</dbReference>
<keyword evidence="3 7" id="KW-0812">Transmembrane</keyword>
<evidence type="ECO:0000313" key="9">
    <source>
        <dbReference type="EMBL" id="CAH1201328.1"/>
    </source>
</evidence>
<dbReference type="EMBL" id="CAKMMF010000007">
    <property type="protein sequence ID" value="CAH1201328.1"/>
    <property type="molecule type" value="Genomic_DNA"/>
</dbReference>
<evidence type="ECO:0000259" key="8">
    <source>
        <dbReference type="PROSITE" id="PS50887"/>
    </source>
</evidence>
<name>A0ABN8GD12_9BACL</name>
<evidence type="ECO:0000256" key="5">
    <source>
        <dbReference type="ARBA" id="ARBA00023136"/>
    </source>
</evidence>
<gene>
    <name evidence="9" type="primary">gdpP</name>
    <name evidence="9" type="ORF">PAECIP111893_01576</name>
</gene>
<comment type="function">
    <text evidence="6">Has phosphodiesterase (PDE) activity against cyclic-di-AMP (c-di-AMP).</text>
</comment>
<dbReference type="Proteomes" id="UP000838686">
    <property type="component" value="Unassembled WGS sequence"/>
</dbReference>
<feature type="transmembrane region" description="Helical" evidence="7">
    <location>
        <begin position="45"/>
        <end position="61"/>
    </location>
</feature>
<dbReference type="PIRSF" id="PIRSF026583">
    <property type="entry name" value="YybT"/>
    <property type="match status" value="1"/>
</dbReference>
<evidence type="ECO:0000256" key="3">
    <source>
        <dbReference type="ARBA" id="ARBA00022692"/>
    </source>
</evidence>
<dbReference type="Gene3D" id="3.30.450.20">
    <property type="entry name" value="PAS domain"/>
    <property type="match status" value="1"/>
</dbReference>
<dbReference type="Pfam" id="PF21370">
    <property type="entry name" value="PAS_GdpP"/>
    <property type="match status" value="1"/>
</dbReference>
<feature type="domain" description="GGDEF" evidence="8">
    <location>
        <begin position="180"/>
        <end position="308"/>
    </location>
</feature>
<evidence type="ECO:0000313" key="10">
    <source>
        <dbReference type="Proteomes" id="UP000838686"/>
    </source>
</evidence>
<keyword evidence="4 7" id="KW-1133">Transmembrane helix</keyword>
<protein>
    <recommendedName>
        <fullName evidence="6">Cyclic-di-AMP phosphodiesterase</fullName>
        <ecNumber evidence="6">3.1.4.-</ecNumber>
    </recommendedName>
</protein>
<evidence type="ECO:0000256" key="1">
    <source>
        <dbReference type="ARBA" id="ARBA00004651"/>
    </source>
</evidence>
<accession>A0ABN8GD12</accession>
<dbReference type="GO" id="GO:0106409">
    <property type="term" value="F:cyclic-di-AMP phosphodiesterase activity"/>
    <property type="evidence" value="ECO:0007669"/>
    <property type="project" value="UniProtKB-EC"/>
</dbReference>
<dbReference type="InterPro" id="IPR003156">
    <property type="entry name" value="DHHA1_dom"/>
</dbReference>
<keyword evidence="10" id="KW-1185">Reference proteome</keyword>
<comment type="caution">
    <text evidence="9">The sequence shown here is derived from an EMBL/GenBank/DDBJ whole genome shotgun (WGS) entry which is preliminary data.</text>
</comment>
<reference evidence="9" key="1">
    <citation type="submission" date="2022-01" db="EMBL/GenBank/DDBJ databases">
        <authorList>
            <person name="Criscuolo A."/>
        </authorList>
    </citation>
    <scope>NUCLEOTIDE SEQUENCE</scope>
    <source>
        <strain evidence="9">CIP111893</strain>
    </source>
</reference>